<sequence length="505" mass="56669">MKRKMYRMITSVTMAFVIIVSGSNISNAAAGNTVSGDTVYREATPTDATKKDKTTEEKSTEKTEEKTEGKTNEKTEQTSEANTTEAVKDNDKEKNTQKDQKKEETTENKSDDLTKGNLTAKGVFISAPKRIVTKRTVDMDEIRRLRGNKSAYSKELQEAKALLADLKSNQKSFEDQVREMDELLIKLENNYRELNTAKKALEESIAETEKELEISEQKEKERTEVMKQHIQSAYEGNSASYVDAFLLSADFMDILNRTEYMDQIREYDQALLNVYIDERTKFANKKTLQSAVLESLGSIEEEYKEEKEAIELIVEAKKTQCKNYEETIDPVEGEVSMLEAMERKFDAQIATMNLSSHDGGYVQIDKKYFIPFLDEANGLEWPMPSSTYLTSYFGYRDAPTAGASSYHRGIDIACDSGSDVISAWGGVVVYTGYYGSGGITVIVDHGNGLSTVYHHLSAYCVKEGEKVEKSQVIAYSGNTGVSTGPHLHYGVMINGEYVDPLSFYN</sequence>
<feature type="chain" id="PRO_5010559343" evidence="4">
    <location>
        <begin position="29"/>
        <end position="505"/>
    </location>
</feature>
<dbReference type="InterPro" id="IPR057309">
    <property type="entry name" value="PcsB_CC"/>
</dbReference>
<dbReference type="InterPro" id="IPR011055">
    <property type="entry name" value="Dup_hybrid_motif"/>
</dbReference>
<proteinExistence type="predicted"/>
<reference evidence="7 8" key="1">
    <citation type="submission" date="2017-02" db="EMBL/GenBank/DDBJ databases">
        <authorList>
            <person name="Peterson S.W."/>
        </authorList>
    </citation>
    <scope>NUCLEOTIDE SEQUENCE [LARGE SCALE GENOMIC DNA]</scope>
    <source>
        <strain evidence="7 8">ATCC 17233</strain>
    </source>
</reference>
<feature type="domain" description="M23ase beta-sheet core" evidence="5">
    <location>
        <begin position="406"/>
        <end position="500"/>
    </location>
</feature>
<feature type="compositionally biased region" description="Basic and acidic residues" evidence="3">
    <location>
        <begin position="86"/>
        <end position="114"/>
    </location>
</feature>
<dbReference type="PANTHER" id="PTHR21666:SF289">
    <property type="entry name" value="L-ALA--D-GLU ENDOPEPTIDASE"/>
    <property type="match status" value="1"/>
</dbReference>
<keyword evidence="2" id="KW-0175">Coiled coil</keyword>
<dbReference type="EMBL" id="FUXA01000005">
    <property type="protein sequence ID" value="SJZ49822.1"/>
    <property type="molecule type" value="Genomic_DNA"/>
</dbReference>
<dbReference type="GO" id="GO:0004222">
    <property type="term" value="F:metalloendopeptidase activity"/>
    <property type="evidence" value="ECO:0007669"/>
    <property type="project" value="TreeGrafter"/>
</dbReference>
<dbReference type="Gene3D" id="6.10.250.3150">
    <property type="match status" value="1"/>
</dbReference>
<evidence type="ECO:0000256" key="1">
    <source>
        <dbReference type="ARBA" id="ARBA00022729"/>
    </source>
</evidence>
<dbReference type="InterPro" id="IPR016047">
    <property type="entry name" value="M23ase_b-sheet_dom"/>
</dbReference>
<evidence type="ECO:0000256" key="3">
    <source>
        <dbReference type="SAM" id="MobiDB-lite"/>
    </source>
</evidence>
<feature type="signal peptide" evidence="4">
    <location>
        <begin position="1"/>
        <end position="28"/>
    </location>
</feature>
<dbReference type="Proteomes" id="UP000189857">
    <property type="component" value="Unassembled WGS sequence"/>
</dbReference>
<feature type="domain" description="Peptidoglycan hydrolase PcsB coiled-coil" evidence="6">
    <location>
        <begin position="215"/>
        <end position="282"/>
    </location>
</feature>
<feature type="region of interest" description="Disordered" evidence="3">
    <location>
        <begin position="40"/>
        <end position="115"/>
    </location>
</feature>
<dbReference type="Pfam" id="PF24568">
    <property type="entry name" value="CC_PcsB"/>
    <property type="match status" value="1"/>
</dbReference>
<keyword evidence="8" id="KW-1185">Reference proteome</keyword>
<accession>A0A1T4L533</accession>
<dbReference type="PANTHER" id="PTHR21666">
    <property type="entry name" value="PEPTIDASE-RELATED"/>
    <property type="match status" value="1"/>
</dbReference>
<evidence type="ECO:0000259" key="6">
    <source>
        <dbReference type="Pfam" id="PF24568"/>
    </source>
</evidence>
<dbReference type="OrthoDB" id="9809488at2"/>
<protein>
    <submittedName>
        <fullName evidence="7">Peptidase family M23</fullName>
    </submittedName>
</protein>
<dbReference type="Gene3D" id="2.70.70.10">
    <property type="entry name" value="Glucose Permease (Domain IIA)"/>
    <property type="match status" value="1"/>
</dbReference>
<evidence type="ECO:0000256" key="4">
    <source>
        <dbReference type="SAM" id="SignalP"/>
    </source>
</evidence>
<evidence type="ECO:0000313" key="7">
    <source>
        <dbReference type="EMBL" id="SJZ49822.1"/>
    </source>
</evidence>
<keyword evidence="1 4" id="KW-0732">Signal</keyword>
<gene>
    <name evidence="7" type="ORF">SAMN02745110_00672</name>
</gene>
<dbReference type="AlphaFoldDB" id="A0A1T4L533"/>
<dbReference type="CDD" id="cd12797">
    <property type="entry name" value="M23_peptidase"/>
    <property type="match status" value="1"/>
</dbReference>
<evidence type="ECO:0000256" key="2">
    <source>
        <dbReference type="SAM" id="Coils"/>
    </source>
</evidence>
<feature type="coiled-coil region" evidence="2">
    <location>
        <begin position="142"/>
        <end position="218"/>
    </location>
</feature>
<feature type="compositionally biased region" description="Basic and acidic residues" evidence="3">
    <location>
        <begin position="48"/>
        <end position="77"/>
    </location>
</feature>
<evidence type="ECO:0000259" key="5">
    <source>
        <dbReference type="Pfam" id="PF01551"/>
    </source>
</evidence>
<organism evidence="7 8">
    <name type="scientific">Eubacterium ruminantium</name>
    <dbReference type="NCBI Taxonomy" id="42322"/>
    <lineage>
        <taxon>Bacteria</taxon>
        <taxon>Bacillati</taxon>
        <taxon>Bacillota</taxon>
        <taxon>Clostridia</taxon>
        <taxon>Eubacteriales</taxon>
        <taxon>Eubacteriaceae</taxon>
        <taxon>Eubacterium</taxon>
    </lineage>
</organism>
<name>A0A1T4L533_9FIRM</name>
<evidence type="ECO:0000313" key="8">
    <source>
        <dbReference type="Proteomes" id="UP000189857"/>
    </source>
</evidence>
<dbReference type="InterPro" id="IPR050570">
    <property type="entry name" value="Cell_wall_metabolism_enzyme"/>
</dbReference>
<dbReference type="Pfam" id="PF01551">
    <property type="entry name" value="Peptidase_M23"/>
    <property type="match status" value="1"/>
</dbReference>
<dbReference type="SUPFAM" id="SSF51261">
    <property type="entry name" value="Duplicated hybrid motif"/>
    <property type="match status" value="1"/>
</dbReference>
<dbReference type="RefSeq" id="WP_078786390.1">
    <property type="nucleotide sequence ID" value="NZ_FNHR01000006.1"/>
</dbReference>